<dbReference type="Pfam" id="PF02602">
    <property type="entry name" value="HEM4"/>
    <property type="match status" value="1"/>
</dbReference>
<dbReference type="GO" id="GO:0006782">
    <property type="term" value="P:protoporphyrinogen IX biosynthetic process"/>
    <property type="evidence" value="ECO:0007669"/>
    <property type="project" value="UniProtKB-UniRule"/>
</dbReference>
<gene>
    <name evidence="12" type="ORF">E2A64_00975</name>
</gene>
<evidence type="ECO:0000256" key="4">
    <source>
        <dbReference type="ARBA" id="ARBA00023239"/>
    </source>
</evidence>
<dbReference type="EC" id="4.2.1.75" evidence="3 9"/>
<dbReference type="SUPFAM" id="SSF69618">
    <property type="entry name" value="HemD-like"/>
    <property type="match status" value="1"/>
</dbReference>
<comment type="pathway">
    <text evidence="1 9">Porphyrin-containing compound metabolism; protoporphyrin-IX biosynthesis; coproporphyrinogen-III from 5-aminolevulinate: step 3/4.</text>
</comment>
<comment type="catalytic activity">
    <reaction evidence="8 9">
        <text>hydroxymethylbilane = uroporphyrinogen III + H2O</text>
        <dbReference type="Rhea" id="RHEA:18965"/>
        <dbReference type="ChEBI" id="CHEBI:15377"/>
        <dbReference type="ChEBI" id="CHEBI:57308"/>
        <dbReference type="ChEBI" id="CHEBI:57845"/>
        <dbReference type="EC" id="4.2.1.75"/>
    </reaction>
</comment>
<comment type="caution">
    <text evidence="12">The sequence shown here is derived from an EMBL/GenBank/DDBJ whole genome shotgun (WGS) entry which is preliminary data.</text>
</comment>
<dbReference type="PANTHER" id="PTHR38042:SF1">
    <property type="entry name" value="UROPORPHYRINOGEN-III SYNTHASE, CHLOROPLASTIC"/>
    <property type="match status" value="1"/>
</dbReference>
<feature type="region of interest" description="Disordered" evidence="10">
    <location>
        <begin position="1"/>
        <end position="26"/>
    </location>
</feature>
<comment type="similarity">
    <text evidence="2 9">Belongs to the uroporphyrinogen-III synthase family.</text>
</comment>
<evidence type="ECO:0000256" key="10">
    <source>
        <dbReference type="SAM" id="MobiDB-lite"/>
    </source>
</evidence>
<dbReference type="Proteomes" id="UP000295131">
    <property type="component" value="Unassembled WGS sequence"/>
</dbReference>
<dbReference type="GO" id="GO:0006780">
    <property type="term" value="P:uroporphyrinogen III biosynthetic process"/>
    <property type="evidence" value="ECO:0007669"/>
    <property type="project" value="UniProtKB-UniRule"/>
</dbReference>
<name>A0A4R5PLP0_9HYPH</name>
<comment type="function">
    <text evidence="6 9">Catalyzes cyclization of the linear tetrapyrrole, hydroxymethylbilane, to the macrocyclic uroporphyrinogen III.</text>
</comment>
<evidence type="ECO:0000259" key="11">
    <source>
        <dbReference type="Pfam" id="PF02602"/>
    </source>
</evidence>
<evidence type="ECO:0000313" key="13">
    <source>
        <dbReference type="Proteomes" id="UP000295131"/>
    </source>
</evidence>
<dbReference type="AlphaFoldDB" id="A0A4R5PLP0"/>
<dbReference type="GO" id="GO:0004852">
    <property type="term" value="F:uroporphyrinogen-III synthase activity"/>
    <property type="evidence" value="ECO:0007669"/>
    <property type="project" value="UniProtKB-UniRule"/>
</dbReference>
<protein>
    <recommendedName>
        <fullName evidence="7 9">Uroporphyrinogen-III synthase</fullName>
        <ecNumber evidence="3 9">4.2.1.75</ecNumber>
    </recommendedName>
</protein>
<dbReference type="InterPro" id="IPR036108">
    <property type="entry name" value="4pyrrol_syn_uPrphyn_synt_sf"/>
</dbReference>
<evidence type="ECO:0000256" key="6">
    <source>
        <dbReference type="ARBA" id="ARBA00037589"/>
    </source>
</evidence>
<evidence type="ECO:0000256" key="8">
    <source>
        <dbReference type="ARBA" id="ARBA00048617"/>
    </source>
</evidence>
<evidence type="ECO:0000256" key="3">
    <source>
        <dbReference type="ARBA" id="ARBA00013109"/>
    </source>
</evidence>
<dbReference type="PANTHER" id="PTHR38042">
    <property type="entry name" value="UROPORPHYRINOGEN-III SYNTHASE, CHLOROPLASTIC"/>
    <property type="match status" value="1"/>
</dbReference>
<keyword evidence="5 9" id="KW-0627">Porphyrin biosynthesis</keyword>
<evidence type="ECO:0000256" key="1">
    <source>
        <dbReference type="ARBA" id="ARBA00004772"/>
    </source>
</evidence>
<evidence type="ECO:0000313" key="12">
    <source>
        <dbReference type="EMBL" id="TDH37748.1"/>
    </source>
</evidence>
<dbReference type="InterPro" id="IPR003754">
    <property type="entry name" value="4pyrrol_synth_uPrphyn_synth"/>
</dbReference>
<dbReference type="CDD" id="cd06578">
    <property type="entry name" value="HemD"/>
    <property type="match status" value="1"/>
</dbReference>
<dbReference type="EMBL" id="SMSI01000001">
    <property type="protein sequence ID" value="TDH37748.1"/>
    <property type="molecule type" value="Genomic_DNA"/>
</dbReference>
<evidence type="ECO:0000256" key="9">
    <source>
        <dbReference type="RuleBase" id="RU366031"/>
    </source>
</evidence>
<dbReference type="InterPro" id="IPR039793">
    <property type="entry name" value="UROS/Hem4"/>
</dbReference>
<keyword evidence="13" id="KW-1185">Reference proteome</keyword>
<dbReference type="Gene3D" id="3.40.50.10090">
    <property type="match status" value="2"/>
</dbReference>
<proteinExistence type="inferred from homology"/>
<keyword evidence="4 9" id="KW-0456">Lyase</keyword>
<reference evidence="12 13" key="1">
    <citation type="journal article" date="2013" name="Int. J. Syst. Evol. Microbiol.">
        <title>Hoeflea suaedae sp. nov., an endophytic bacterium isolated from the root of the halophyte Suaeda maritima.</title>
        <authorList>
            <person name="Chung E.J."/>
            <person name="Park J.A."/>
            <person name="Pramanik P."/>
            <person name="Bibi F."/>
            <person name="Jeon C.O."/>
            <person name="Chung Y.R."/>
        </authorList>
    </citation>
    <scope>NUCLEOTIDE SEQUENCE [LARGE SCALE GENOMIC DNA]</scope>
    <source>
        <strain evidence="12 13">YC6898</strain>
    </source>
</reference>
<evidence type="ECO:0000256" key="7">
    <source>
        <dbReference type="ARBA" id="ARBA00040167"/>
    </source>
</evidence>
<organism evidence="12 13">
    <name type="scientific">Pseudohoeflea suaedae</name>
    <dbReference type="NCBI Taxonomy" id="877384"/>
    <lineage>
        <taxon>Bacteria</taxon>
        <taxon>Pseudomonadati</taxon>
        <taxon>Pseudomonadota</taxon>
        <taxon>Alphaproteobacteria</taxon>
        <taxon>Hyphomicrobiales</taxon>
        <taxon>Rhizobiaceae</taxon>
        <taxon>Pseudohoeflea</taxon>
    </lineage>
</organism>
<evidence type="ECO:0000256" key="5">
    <source>
        <dbReference type="ARBA" id="ARBA00023244"/>
    </source>
</evidence>
<accession>A0A4R5PLP0</accession>
<feature type="domain" description="Tetrapyrrole biosynthesis uroporphyrinogen III synthase" evidence="11">
    <location>
        <begin position="43"/>
        <end position="264"/>
    </location>
</feature>
<dbReference type="UniPathway" id="UPA00251">
    <property type="reaction ID" value="UER00320"/>
</dbReference>
<sequence length="271" mass="28253">MRSPSVTRPARTSAPVPAPVSSKAGSEAMRVLVTRPEPAAYRTAERLVALGHEPVLLPLYETRLLEPEPGFTGRPWPALVFTSANAVKAVGNRFAAAGRPVYTVGAATAQAARGAGYETVRAGSGSGRDLAELIAGEAASGVLAAPEGAPVLYLTTDDRRRDLEEGLAKAGIPVEALCVYRMEEISYTTDFVLSVKITPLPDAVLLYSPKAARRFFELVAAQTLDSPAGGTIVSCLSADVAAACPRSLGDGIRIAEAPNEAALLETLGSLR</sequence>
<evidence type="ECO:0000256" key="2">
    <source>
        <dbReference type="ARBA" id="ARBA00008133"/>
    </source>
</evidence>